<evidence type="ECO:0000313" key="1">
    <source>
        <dbReference type="EMBL" id="REL28719.1"/>
    </source>
</evidence>
<comment type="caution">
    <text evidence="1">The sequence shown here is derived from an EMBL/GenBank/DDBJ whole genome shotgun (WGS) entry which is preliminary data.</text>
</comment>
<dbReference type="EMBL" id="QUOU01000001">
    <property type="protein sequence ID" value="REL28719.1"/>
    <property type="molecule type" value="Genomic_DNA"/>
</dbReference>
<reference evidence="1 2" key="1">
    <citation type="submission" date="2018-08" db="EMBL/GenBank/DDBJ databases">
        <title>Thalassotalea euphylliae genome.</title>
        <authorList>
            <person name="Summers S."/>
            <person name="Rice S.A."/>
            <person name="Freckelton M.L."/>
            <person name="Nedved B.T."/>
            <person name="Hadfield M.G."/>
        </authorList>
    </citation>
    <scope>NUCLEOTIDE SEQUENCE [LARGE SCALE GENOMIC DNA]</scope>
    <source>
        <strain evidence="1 2">H1</strain>
    </source>
</reference>
<name>A0A3E0TW73_9GAMM</name>
<accession>A0A3E0TW73</accession>
<proteinExistence type="predicted"/>
<protein>
    <submittedName>
        <fullName evidence="1">Uncharacterized protein</fullName>
    </submittedName>
</protein>
<evidence type="ECO:0000313" key="2">
    <source>
        <dbReference type="Proteomes" id="UP000256478"/>
    </source>
</evidence>
<organism evidence="1 2">
    <name type="scientific">Thalassotalea euphylliae</name>
    <dbReference type="NCBI Taxonomy" id="1655234"/>
    <lineage>
        <taxon>Bacteria</taxon>
        <taxon>Pseudomonadati</taxon>
        <taxon>Pseudomonadota</taxon>
        <taxon>Gammaproteobacteria</taxon>
        <taxon>Alteromonadales</taxon>
        <taxon>Colwelliaceae</taxon>
        <taxon>Thalassotalea</taxon>
    </lineage>
</organism>
<dbReference type="Proteomes" id="UP000256478">
    <property type="component" value="Unassembled WGS sequence"/>
</dbReference>
<dbReference type="AlphaFoldDB" id="A0A3E0TW73"/>
<gene>
    <name evidence="1" type="ORF">DXX93_20535</name>
</gene>
<sequence>MNRSSGIHPGHFVLSYGRETRNWILAQQALKFLERGDAQATFKVHYREALDKYQFGEDEFELLQRLM</sequence>